<feature type="transmembrane region" description="Helical" evidence="7">
    <location>
        <begin position="134"/>
        <end position="155"/>
    </location>
</feature>
<evidence type="ECO:0000259" key="9">
    <source>
        <dbReference type="Pfam" id="PF01794"/>
    </source>
</evidence>
<comment type="subunit">
    <text evidence="7">Heterodimer of a catalytic subunit (MsrP) and a heme-binding subunit (MsrQ).</text>
</comment>
<dbReference type="InterPro" id="IPR013130">
    <property type="entry name" value="Fe3_Rdtase_TM_dom"/>
</dbReference>
<feature type="transmembrane region" description="Helical" evidence="7">
    <location>
        <begin position="167"/>
        <end position="183"/>
    </location>
</feature>
<keyword evidence="4 7" id="KW-1133">Transmembrane helix</keyword>
<feature type="transmembrane region" description="Helical" evidence="7">
    <location>
        <begin position="96"/>
        <end position="114"/>
    </location>
</feature>
<feature type="domain" description="Ferric oxidoreductase" evidence="9">
    <location>
        <begin position="64"/>
        <end position="176"/>
    </location>
</feature>
<organism evidence="10 11">
    <name type="scientific">Castellaniella daejeonensis</name>
    <dbReference type="NCBI Taxonomy" id="659013"/>
    <lineage>
        <taxon>Bacteria</taxon>
        <taxon>Pseudomonadati</taxon>
        <taxon>Pseudomonadota</taxon>
        <taxon>Betaproteobacteria</taxon>
        <taxon>Burkholderiales</taxon>
        <taxon>Alcaligenaceae</taxon>
        <taxon>Castellaniella</taxon>
    </lineage>
</organism>
<comment type="subcellular location">
    <subcellularLocation>
        <location evidence="7">Cell membrane</location>
        <topology evidence="7">Multi-pass membrane protein</topology>
    </subcellularLocation>
    <subcellularLocation>
        <location evidence="1">Membrane</location>
        <topology evidence="1">Multi-pass membrane protein</topology>
    </subcellularLocation>
</comment>
<dbReference type="Pfam" id="PF01794">
    <property type="entry name" value="Ferric_reduct"/>
    <property type="match status" value="1"/>
</dbReference>
<sequence>MGARAAGMQSAAPGAGARRPRPGGGRLLGVCIHACGLFPLLRWFALGAAGGLGANPQEFLTRSSGIWALALLWATLAVTPARRLGWTSLLRHRRKLGLYAFFYTVLHVLAWAVWDRGGVPAAMWEDLWRRDFIGVGALAVLCLVPLALTSTQGWMRRLGRGWKRLHTLVYPAAALSVLHFDWMRAGKNDFLEPRLYALVLALLLAARLPGWWRGWRTARRGAPGSQG</sequence>
<comment type="function">
    <text evidence="7">Part of the MsrPQ system that repairs oxidized periplasmic proteins containing methionine sulfoxide residues (Met-O), using respiratory chain electrons. Thus protects these proteins from oxidative-stress damage caused by reactive species of oxygen and chlorine generated by the host defense mechanisms. MsrPQ is essential for the maintenance of envelope integrity under bleach stress, rescuing a wide series of structurally unrelated periplasmic proteins from methionine oxidation. MsrQ provides electrons for reduction to the reductase catalytic subunit MsrP, using the quinone pool of the respiratory chain.</text>
</comment>
<comment type="caution">
    <text evidence="10">The sequence shown here is derived from an EMBL/GenBank/DDBJ whole genome shotgun (WGS) entry which is preliminary data.</text>
</comment>
<gene>
    <name evidence="7 10" type="primary">msrQ</name>
    <name evidence="10" type="ORF">GCM10009125_25510</name>
</gene>
<evidence type="ECO:0000256" key="3">
    <source>
        <dbReference type="ARBA" id="ARBA00022692"/>
    </source>
</evidence>
<keyword evidence="7" id="KW-0349">Heme</keyword>
<keyword evidence="7" id="KW-0249">Electron transport</keyword>
<feature type="transmembrane region" description="Helical" evidence="7">
    <location>
        <begin position="65"/>
        <end position="84"/>
    </location>
</feature>
<feature type="transmembrane region" description="Helical" evidence="7">
    <location>
        <begin position="27"/>
        <end position="45"/>
    </location>
</feature>
<evidence type="ECO:0000256" key="8">
    <source>
        <dbReference type="SAM" id="MobiDB-lite"/>
    </source>
</evidence>
<dbReference type="HAMAP" id="MF_01207">
    <property type="entry name" value="MsrQ"/>
    <property type="match status" value="1"/>
</dbReference>
<evidence type="ECO:0000256" key="2">
    <source>
        <dbReference type="ARBA" id="ARBA00022448"/>
    </source>
</evidence>
<protein>
    <recommendedName>
        <fullName evidence="7">Protein-methionine-sulfoxide reductase heme-binding subunit MsrQ</fullName>
    </recommendedName>
    <alternativeName>
        <fullName evidence="7">Flavocytochrome MsrQ</fullName>
    </alternativeName>
</protein>
<evidence type="ECO:0000256" key="1">
    <source>
        <dbReference type="ARBA" id="ARBA00004141"/>
    </source>
</evidence>
<evidence type="ECO:0000256" key="6">
    <source>
        <dbReference type="ARBA" id="ARBA00023136"/>
    </source>
</evidence>
<keyword evidence="6 7" id="KW-0472">Membrane</keyword>
<comment type="cofactor">
    <cofactor evidence="7">
        <name>heme b</name>
        <dbReference type="ChEBI" id="CHEBI:60344"/>
    </cofactor>
    <text evidence="7">Binds 1 heme b (iron(II)-protoporphyrin IX) group per subunit.</text>
</comment>
<keyword evidence="7" id="KW-0479">Metal-binding</keyword>
<evidence type="ECO:0000313" key="11">
    <source>
        <dbReference type="Proteomes" id="UP001501176"/>
    </source>
</evidence>
<keyword evidence="11" id="KW-1185">Reference proteome</keyword>
<dbReference type="PANTHER" id="PTHR36964:SF1">
    <property type="entry name" value="PROTEIN-METHIONINE-SULFOXIDE REDUCTASE HEME-BINDING SUBUNIT MSRQ"/>
    <property type="match status" value="1"/>
</dbReference>
<dbReference type="InterPro" id="IPR022837">
    <property type="entry name" value="MsrQ-like"/>
</dbReference>
<feature type="region of interest" description="Disordered" evidence="8">
    <location>
        <begin position="1"/>
        <end position="20"/>
    </location>
</feature>
<proteinExistence type="inferred from homology"/>
<evidence type="ECO:0000313" key="10">
    <source>
        <dbReference type="EMBL" id="GAA0235474.1"/>
    </source>
</evidence>
<keyword evidence="7" id="KW-0288">FMN</keyword>
<keyword evidence="7" id="KW-0285">Flavoprotein</keyword>
<comment type="similarity">
    <text evidence="7">Belongs to the MsrQ family.</text>
</comment>
<dbReference type="RefSeq" id="WP_325127128.1">
    <property type="nucleotide sequence ID" value="NZ_BAAAFN010000015.1"/>
</dbReference>
<keyword evidence="5 7" id="KW-0408">Iron</keyword>
<dbReference type="Proteomes" id="UP001501176">
    <property type="component" value="Unassembled WGS sequence"/>
</dbReference>
<evidence type="ECO:0000256" key="7">
    <source>
        <dbReference type="HAMAP-Rule" id="MF_01207"/>
    </source>
</evidence>
<reference evidence="10 11" key="1">
    <citation type="journal article" date="2019" name="Int. J. Syst. Evol. Microbiol.">
        <title>The Global Catalogue of Microorganisms (GCM) 10K type strain sequencing project: providing services to taxonomists for standard genome sequencing and annotation.</title>
        <authorList>
            <consortium name="The Broad Institute Genomics Platform"/>
            <consortium name="The Broad Institute Genome Sequencing Center for Infectious Disease"/>
            <person name="Wu L."/>
            <person name="Ma J."/>
        </authorList>
    </citation>
    <scope>NUCLEOTIDE SEQUENCE [LARGE SCALE GENOMIC DNA]</scope>
    <source>
        <strain evidence="10 11">JCM 16240</strain>
    </source>
</reference>
<feature type="transmembrane region" description="Helical" evidence="7">
    <location>
        <begin position="195"/>
        <end position="212"/>
    </location>
</feature>
<evidence type="ECO:0000256" key="5">
    <source>
        <dbReference type="ARBA" id="ARBA00023004"/>
    </source>
</evidence>
<keyword evidence="7" id="KW-1003">Cell membrane</keyword>
<dbReference type="PANTHER" id="PTHR36964">
    <property type="entry name" value="PROTEIN-METHIONINE-SULFOXIDE REDUCTASE HEME-BINDING SUBUNIT MSRQ"/>
    <property type="match status" value="1"/>
</dbReference>
<dbReference type="EMBL" id="BAAAFN010000015">
    <property type="protein sequence ID" value="GAA0235474.1"/>
    <property type="molecule type" value="Genomic_DNA"/>
</dbReference>
<keyword evidence="2 7" id="KW-0813">Transport</keyword>
<evidence type="ECO:0000256" key="4">
    <source>
        <dbReference type="ARBA" id="ARBA00022989"/>
    </source>
</evidence>
<keyword evidence="3 7" id="KW-0812">Transmembrane</keyword>
<name>A0ABN0U261_9BURK</name>
<accession>A0ABN0U261</accession>
<comment type="cofactor">
    <cofactor evidence="7">
        <name>FMN</name>
        <dbReference type="ChEBI" id="CHEBI:58210"/>
    </cofactor>
    <text evidence="7">Binds 1 FMN per subunit.</text>
</comment>